<keyword evidence="3" id="KW-1185">Reference proteome</keyword>
<reference evidence="2" key="1">
    <citation type="submission" date="2023-04" db="EMBL/GenBank/DDBJ databases">
        <title>Ambrosiozyma monospora NBRC 1965.</title>
        <authorList>
            <person name="Ichikawa N."/>
            <person name="Sato H."/>
            <person name="Tonouchi N."/>
        </authorList>
    </citation>
    <scope>NUCLEOTIDE SEQUENCE</scope>
    <source>
        <strain evidence="2">NBRC 1965</strain>
    </source>
</reference>
<dbReference type="EMBL" id="BSXU01002064">
    <property type="protein sequence ID" value="GMG33895.1"/>
    <property type="molecule type" value="Genomic_DNA"/>
</dbReference>
<accession>A0A9W6Z038</accession>
<comment type="caution">
    <text evidence="2">The sequence shown here is derived from an EMBL/GenBank/DDBJ whole genome shotgun (WGS) entry which is preliminary data.</text>
</comment>
<dbReference type="Proteomes" id="UP001165063">
    <property type="component" value="Unassembled WGS sequence"/>
</dbReference>
<proteinExistence type="predicted"/>
<name>A0A9W6Z038_AMBMO</name>
<protein>
    <submittedName>
        <fullName evidence="2">Unnamed protein product</fullName>
    </submittedName>
</protein>
<organism evidence="2 3">
    <name type="scientific">Ambrosiozyma monospora</name>
    <name type="common">Yeast</name>
    <name type="synonym">Endomycopsis monosporus</name>
    <dbReference type="NCBI Taxonomy" id="43982"/>
    <lineage>
        <taxon>Eukaryota</taxon>
        <taxon>Fungi</taxon>
        <taxon>Dikarya</taxon>
        <taxon>Ascomycota</taxon>
        <taxon>Saccharomycotina</taxon>
        <taxon>Pichiomycetes</taxon>
        <taxon>Pichiales</taxon>
        <taxon>Pichiaceae</taxon>
        <taxon>Ambrosiozyma</taxon>
    </lineage>
</organism>
<gene>
    <name evidence="2" type="ORF">Amon01_000434800</name>
</gene>
<evidence type="ECO:0000313" key="3">
    <source>
        <dbReference type="Proteomes" id="UP001165063"/>
    </source>
</evidence>
<feature type="compositionally biased region" description="Low complexity" evidence="1">
    <location>
        <begin position="1"/>
        <end position="11"/>
    </location>
</feature>
<feature type="region of interest" description="Disordered" evidence="1">
    <location>
        <begin position="1"/>
        <end position="34"/>
    </location>
</feature>
<evidence type="ECO:0000256" key="1">
    <source>
        <dbReference type="SAM" id="MobiDB-lite"/>
    </source>
</evidence>
<sequence>MAPKSSSSSSSKKQKSTDPESSSSKASKQPKLPTEYILRPSKNVTLKTTGTIYISPKLLKLTGLKKSQFIKVSKGLVSLTGELSTWTDAEEDEYDMNVVLISGTYLQSVGFLYGDRVKLLELPSQPEYATNLVVESLDGDEKKAKESISDLGIIFSGLTIDGLKITYADSASSKSEKALEDYLSELSLTEPTKSNSTAATPKLVGWIKNYLNFNNYYRSRYTILKF</sequence>
<evidence type="ECO:0000313" key="2">
    <source>
        <dbReference type="EMBL" id="GMG33895.1"/>
    </source>
</evidence>
<dbReference type="AlphaFoldDB" id="A0A9W6Z038"/>